<evidence type="ECO:0000313" key="2">
    <source>
        <dbReference type="EMBL" id="OGY65682.1"/>
    </source>
</evidence>
<accession>A0A1G1ZM65</accession>
<reference evidence="2 3" key="1">
    <citation type="journal article" date="2016" name="Nat. Commun.">
        <title>Thousands of microbial genomes shed light on interconnected biogeochemical processes in an aquifer system.</title>
        <authorList>
            <person name="Anantharaman K."/>
            <person name="Brown C.T."/>
            <person name="Hug L.A."/>
            <person name="Sharon I."/>
            <person name="Castelle C.J."/>
            <person name="Probst A.J."/>
            <person name="Thomas B.C."/>
            <person name="Singh A."/>
            <person name="Wilkins M.J."/>
            <person name="Karaoz U."/>
            <person name="Brodie E.L."/>
            <person name="Williams K.H."/>
            <person name="Hubbard S.S."/>
            <person name="Banfield J.F."/>
        </authorList>
    </citation>
    <scope>NUCLEOTIDE SEQUENCE [LARGE SCALE GENOMIC DNA]</scope>
</reference>
<dbReference type="EMBL" id="MHJJ01000007">
    <property type="protein sequence ID" value="OGY65682.1"/>
    <property type="molecule type" value="Genomic_DNA"/>
</dbReference>
<comment type="caution">
    <text evidence="2">The sequence shown here is derived from an EMBL/GenBank/DDBJ whole genome shotgun (WGS) entry which is preliminary data.</text>
</comment>
<name>A0A1G1ZM65_9BACT</name>
<keyword evidence="1" id="KW-0812">Transmembrane</keyword>
<dbReference type="STRING" id="1798407.A3A16_03640"/>
<protein>
    <recommendedName>
        <fullName evidence="4">ABC transmembrane type-1 domain-containing protein</fullName>
    </recommendedName>
</protein>
<dbReference type="AlphaFoldDB" id="A0A1G1ZM65"/>
<keyword evidence="1" id="KW-1133">Transmembrane helix</keyword>
<sequence>MLYLVNRFLFRLKEFLRHWYVNSFWIIAGRTINFLERLDRTLALKITLRNFWRPLYQDYTFVGYILGFLFRSGRIIVAGFIYFFIALMAFCLYILWIAIPIYIIYRSI</sequence>
<dbReference type="Proteomes" id="UP000177942">
    <property type="component" value="Unassembled WGS sequence"/>
</dbReference>
<proteinExistence type="predicted"/>
<gene>
    <name evidence="2" type="ORF">A3A16_03640</name>
</gene>
<evidence type="ECO:0000256" key="1">
    <source>
        <dbReference type="SAM" id="Phobius"/>
    </source>
</evidence>
<evidence type="ECO:0000313" key="3">
    <source>
        <dbReference type="Proteomes" id="UP000177942"/>
    </source>
</evidence>
<evidence type="ECO:0008006" key="4">
    <source>
        <dbReference type="Google" id="ProtNLM"/>
    </source>
</evidence>
<feature type="transmembrane region" description="Helical" evidence="1">
    <location>
        <begin position="83"/>
        <end position="105"/>
    </location>
</feature>
<organism evidence="2 3">
    <name type="scientific">Candidatus Harrisonbacteria bacterium RIFCSPLOWO2_01_FULL_44_18</name>
    <dbReference type="NCBI Taxonomy" id="1798407"/>
    <lineage>
        <taxon>Bacteria</taxon>
        <taxon>Candidatus Harrisoniibacteriota</taxon>
    </lineage>
</organism>
<keyword evidence="1" id="KW-0472">Membrane</keyword>